<protein>
    <submittedName>
        <fullName evidence="3">DUF3040 family protein</fullName>
    </submittedName>
</protein>
<keyword evidence="4" id="KW-1185">Reference proteome</keyword>
<dbReference type="Proteomes" id="UP000295705">
    <property type="component" value="Unassembled WGS sequence"/>
</dbReference>
<keyword evidence="2" id="KW-0472">Membrane</keyword>
<keyword evidence="2" id="KW-1133">Transmembrane helix</keyword>
<evidence type="ECO:0000313" key="3">
    <source>
        <dbReference type="EMBL" id="TDQ65497.1"/>
    </source>
</evidence>
<dbReference type="EMBL" id="SNYO01000001">
    <property type="protein sequence ID" value="TDQ65497.1"/>
    <property type="molecule type" value="Genomic_DNA"/>
</dbReference>
<name>A0A4R6VSA7_9PSEU</name>
<evidence type="ECO:0000256" key="1">
    <source>
        <dbReference type="SAM" id="MobiDB-lite"/>
    </source>
</evidence>
<feature type="transmembrane region" description="Helical" evidence="2">
    <location>
        <begin position="63"/>
        <end position="79"/>
    </location>
</feature>
<reference evidence="3 4" key="1">
    <citation type="submission" date="2019-03" db="EMBL/GenBank/DDBJ databases">
        <title>Genomic Encyclopedia of Type Strains, Phase IV (KMG-IV): sequencing the most valuable type-strain genomes for metagenomic binning, comparative biology and taxonomic classification.</title>
        <authorList>
            <person name="Goeker M."/>
        </authorList>
    </citation>
    <scope>NUCLEOTIDE SEQUENCE [LARGE SCALE GENOMIC DNA]</scope>
    <source>
        <strain evidence="3 4">DSM 45775</strain>
    </source>
</reference>
<sequence length="105" mass="11499">MLDEREQRILADIEREIEGSDPALARLARPKDDRRSYWWSVTALVVGVLMGVGLASIGPVGHGLLLIVMSAVPMLVWHWRRPGSAHPWPAVFGGKDNGRDSGTSS</sequence>
<organism evidence="3 4">
    <name type="scientific">Actinomycetospora succinea</name>
    <dbReference type="NCBI Taxonomy" id="663603"/>
    <lineage>
        <taxon>Bacteria</taxon>
        <taxon>Bacillati</taxon>
        <taxon>Actinomycetota</taxon>
        <taxon>Actinomycetes</taxon>
        <taxon>Pseudonocardiales</taxon>
        <taxon>Pseudonocardiaceae</taxon>
        <taxon>Actinomycetospora</taxon>
    </lineage>
</organism>
<dbReference type="Pfam" id="PF11239">
    <property type="entry name" value="DUF3040"/>
    <property type="match status" value="1"/>
</dbReference>
<accession>A0A4R6VSA7</accession>
<dbReference type="InterPro" id="IPR021401">
    <property type="entry name" value="DUF3040"/>
</dbReference>
<gene>
    <name evidence="3" type="ORF">EV188_101749</name>
</gene>
<dbReference type="RefSeq" id="WP_166659700.1">
    <property type="nucleotide sequence ID" value="NZ_BAABHR010000019.1"/>
</dbReference>
<feature type="region of interest" description="Disordered" evidence="1">
    <location>
        <begin position="84"/>
        <end position="105"/>
    </location>
</feature>
<feature type="transmembrane region" description="Helical" evidence="2">
    <location>
        <begin position="36"/>
        <end position="57"/>
    </location>
</feature>
<keyword evidence="2" id="KW-0812">Transmembrane</keyword>
<proteinExistence type="predicted"/>
<dbReference type="AlphaFoldDB" id="A0A4R6VSA7"/>
<evidence type="ECO:0000313" key="4">
    <source>
        <dbReference type="Proteomes" id="UP000295705"/>
    </source>
</evidence>
<comment type="caution">
    <text evidence="3">The sequence shown here is derived from an EMBL/GenBank/DDBJ whole genome shotgun (WGS) entry which is preliminary data.</text>
</comment>
<evidence type="ECO:0000256" key="2">
    <source>
        <dbReference type="SAM" id="Phobius"/>
    </source>
</evidence>